<dbReference type="GO" id="GO:0016020">
    <property type="term" value="C:membrane"/>
    <property type="evidence" value="ECO:0007669"/>
    <property type="project" value="InterPro"/>
</dbReference>
<dbReference type="AlphaFoldDB" id="A0A0R1VU81"/>
<feature type="domain" description="Band 7" evidence="1">
    <location>
        <begin position="18"/>
        <end position="175"/>
    </location>
</feature>
<dbReference type="PANTHER" id="PTHR43327">
    <property type="entry name" value="STOMATIN-LIKE PROTEIN 2, MITOCHONDRIAL"/>
    <property type="match status" value="1"/>
</dbReference>
<evidence type="ECO:0000313" key="2">
    <source>
        <dbReference type="EMBL" id="KRM09345.1"/>
    </source>
</evidence>
<dbReference type="EMBL" id="AZGF01000044">
    <property type="protein sequence ID" value="KRM09345.1"/>
    <property type="molecule type" value="Genomic_DNA"/>
</dbReference>
<dbReference type="InterPro" id="IPR036013">
    <property type="entry name" value="Band_7/SPFH_dom_sf"/>
</dbReference>
<gene>
    <name evidence="2" type="ORF">FD16_GL001842</name>
</gene>
<dbReference type="STRING" id="1423807.FD16_GL001842"/>
<dbReference type="InterPro" id="IPR001972">
    <property type="entry name" value="Stomatin_HflK_fam"/>
</dbReference>
<proteinExistence type="predicted"/>
<dbReference type="Pfam" id="PF01145">
    <property type="entry name" value="Band_7"/>
    <property type="match status" value="1"/>
</dbReference>
<reference evidence="2 3" key="1">
    <citation type="journal article" date="2015" name="Genome Announc.">
        <title>Expanding the biotechnology potential of lactobacilli through comparative genomics of 213 strains and associated genera.</title>
        <authorList>
            <person name="Sun Z."/>
            <person name="Harris H.M."/>
            <person name="McCann A."/>
            <person name="Guo C."/>
            <person name="Argimon S."/>
            <person name="Zhang W."/>
            <person name="Yang X."/>
            <person name="Jeffery I.B."/>
            <person name="Cooney J.C."/>
            <person name="Kagawa T.F."/>
            <person name="Liu W."/>
            <person name="Song Y."/>
            <person name="Salvetti E."/>
            <person name="Wrobel A."/>
            <person name="Rasinkangas P."/>
            <person name="Parkhill J."/>
            <person name="Rea M.C."/>
            <person name="O'Sullivan O."/>
            <person name="Ritari J."/>
            <person name="Douillard F.P."/>
            <person name="Paul Ross R."/>
            <person name="Yang R."/>
            <person name="Briner A.E."/>
            <person name="Felis G.E."/>
            <person name="de Vos W.M."/>
            <person name="Barrangou R."/>
            <person name="Klaenhammer T.R."/>
            <person name="Caufield P.W."/>
            <person name="Cui Y."/>
            <person name="Zhang H."/>
            <person name="O'Toole P.W."/>
        </authorList>
    </citation>
    <scope>NUCLEOTIDE SEQUENCE [LARGE SCALE GENOMIC DNA]</scope>
    <source>
        <strain evidence="2 3">DSM 5007</strain>
    </source>
</reference>
<dbReference type="PRINTS" id="PR00721">
    <property type="entry name" value="STOMATIN"/>
</dbReference>
<dbReference type="InterPro" id="IPR050710">
    <property type="entry name" value="Band7/mec-2_domain"/>
</dbReference>
<dbReference type="PANTHER" id="PTHR43327:SF10">
    <property type="entry name" value="STOMATIN-LIKE PROTEIN 2, MITOCHONDRIAL"/>
    <property type="match status" value="1"/>
</dbReference>
<protein>
    <recommendedName>
        <fullName evidence="1">Band 7 domain-containing protein</fullName>
    </recommendedName>
</protein>
<comment type="caution">
    <text evidence="2">The sequence shown here is derived from an EMBL/GenBank/DDBJ whole genome shotgun (WGS) entry which is preliminary data.</text>
</comment>
<sequence length="302" mass="32648">MLVLGIVIIVIVLVLLFVSLKIVTQPNVGVVVTLGRFERVINPGLHFIKPFISRVVTVNTAQTPLDLNQQVVITKDNAEISVKISLKFHVTNIQDFVFKNEDSVRSMVQDTRAALRGIIGNKELNEVLNGTQDINAALFKEISSVTAGYGLNVDRINIDSVNPSKDIQESMNKLLQATRERDATIATAQGKSQSITLENEANNKALLETNKAENEALVKSAQAQADSVKIKAQAEAFRVDTINGSLANADDKYFINLNTEAFGKLANSDANTVVIPNQTTDSLGQLPAIGKLIAGDKKGAAK</sequence>
<evidence type="ECO:0000313" key="3">
    <source>
        <dbReference type="Proteomes" id="UP000051820"/>
    </source>
</evidence>
<dbReference type="SUPFAM" id="SSF117892">
    <property type="entry name" value="Band 7/SPFH domain"/>
    <property type="match status" value="1"/>
</dbReference>
<accession>A0A0R1VU81</accession>
<dbReference type="RefSeq" id="WP_010623029.1">
    <property type="nucleotide sequence ID" value="NZ_AZGF01000044.1"/>
</dbReference>
<dbReference type="PATRIC" id="fig|1423807.3.peg.1887"/>
<evidence type="ECO:0000259" key="1">
    <source>
        <dbReference type="SMART" id="SM00244"/>
    </source>
</evidence>
<name>A0A0R1VU81_9LACO</name>
<dbReference type="SMART" id="SM00244">
    <property type="entry name" value="PHB"/>
    <property type="match status" value="1"/>
</dbReference>
<dbReference type="InterPro" id="IPR001107">
    <property type="entry name" value="Band_7"/>
</dbReference>
<dbReference type="eggNOG" id="COG0330">
    <property type="taxonomic scope" value="Bacteria"/>
</dbReference>
<organism evidence="2 3">
    <name type="scientific">Paucilactobacillus suebicus DSM 5007 = KCTC 3549</name>
    <dbReference type="NCBI Taxonomy" id="1423807"/>
    <lineage>
        <taxon>Bacteria</taxon>
        <taxon>Bacillati</taxon>
        <taxon>Bacillota</taxon>
        <taxon>Bacilli</taxon>
        <taxon>Lactobacillales</taxon>
        <taxon>Lactobacillaceae</taxon>
        <taxon>Paucilactobacillus</taxon>
    </lineage>
</organism>
<keyword evidence="3" id="KW-1185">Reference proteome</keyword>
<dbReference type="Proteomes" id="UP000051820">
    <property type="component" value="Unassembled WGS sequence"/>
</dbReference>
<dbReference type="Gene3D" id="3.30.479.30">
    <property type="entry name" value="Band 7 domain"/>
    <property type="match status" value="1"/>
</dbReference>